<keyword evidence="1" id="KW-0472">Membrane</keyword>
<dbReference type="AGR" id="WB:WBGene00011541"/>
<dbReference type="SMR" id="O62362"/>
<feature type="transmembrane region" description="Helical" evidence="1">
    <location>
        <begin position="45"/>
        <end position="67"/>
    </location>
</feature>
<evidence type="ECO:0000313" key="2">
    <source>
        <dbReference type="EMBL" id="CAB03321.1"/>
    </source>
</evidence>
<keyword evidence="3" id="KW-1185">Reference proteome</keyword>
<evidence type="ECO:0000313" key="4">
    <source>
        <dbReference type="WormBase" id="T06E6.11"/>
    </source>
</evidence>
<proteinExistence type="predicted"/>
<dbReference type="GeneID" id="188190"/>
<reference evidence="2 3" key="1">
    <citation type="journal article" date="1998" name="Science">
        <title>Genome sequence of the nematode C. elegans: a platform for investigating biology.</title>
        <authorList>
            <consortium name="The C. elegans sequencing consortium"/>
            <person name="Sulson J.E."/>
            <person name="Waterston R."/>
        </authorList>
    </citation>
    <scope>NUCLEOTIDE SEQUENCE [LARGE SCALE GENOMIC DNA]</scope>
    <source>
        <strain evidence="2 3">Bristol N2</strain>
    </source>
</reference>
<dbReference type="PIR" id="T24606">
    <property type="entry name" value="T24606"/>
</dbReference>
<feature type="transmembrane region" description="Helical" evidence="1">
    <location>
        <begin position="79"/>
        <end position="102"/>
    </location>
</feature>
<dbReference type="Pfam" id="PF10316">
    <property type="entry name" value="7TM_GPCR_Srbc"/>
    <property type="match status" value="1"/>
</dbReference>
<dbReference type="OrthoDB" id="5907691at2759"/>
<dbReference type="AlphaFoldDB" id="O62362"/>
<accession>O62362</accession>
<dbReference type="CTD" id="188190"/>
<dbReference type="PaxDb" id="6239-T06E6.11"/>
<dbReference type="HOGENOM" id="CLU_059075_0_1_1"/>
<dbReference type="GO" id="GO:0097730">
    <property type="term" value="C:non-motile cilium"/>
    <property type="evidence" value="ECO:0000318"/>
    <property type="project" value="GO_Central"/>
</dbReference>
<gene>
    <name evidence="2 4" type="primary">srbc-63</name>
    <name evidence="2" type="ORF">CELE_T06E6.11</name>
    <name evidence="4" type="ORF">T06E6.11</name>
</gene>
<dbReference type="WormBase" id="T06E6.11">
    <property type="protein sequence ID" value="CE18213"/>
    <property type="gene ID" value="WBGene00011541"/>
    <property type="gene designation" value="srbc-63"/>
</dbReference>
<dbReference type="PhylomeDB" id="O62362"/>
<dbReference type="UCSC" id="T06E6.11">
    <property type="organism name" value="c. elegans"/>
</dbReference>
<dbReference type="EMBL" id="BX284605">
    <property type="protein sequence ID" value="CAB03321.1"/>
    <property type="molecule type" value="Genomic_DNA"/>
</dbReference>
<dbReference type="STRING" id="6239.T06E6.11.1"/>
<keyword evidence="1" id="KW-1133">Transmembrane helix</keyword>
<keyword evidence="2" id="KW-0675">Receptor</keyword>
<dbReference type="Proteomes" id="UP000001940">
    <property type="component" value="Chromosome V"/>
</dbReference>
<organism evidence="2 3">
    <name type="scientific">Caenorhabditis elegans</name>
    <dbReference type="NCBI Taxonomy" id="6239"/>
    <lineage>
        <taxon>Eukaryota</taxon>
        <taxon>Metazoa</taxon>
        <taxon>Ecdysozoa</taxon>
        <taxon>Nematoda</taxon>
        <taxon>Chromadorea</taxon>
        <taxon>Rhabditida</taxon>
        <taxon>Rhabditina</taxon>
        <taxon>Rhabditomorpha</taxon>
        <taxon>Rhabditoidea</taxon>
        <taxon>Rhabditidae</taxon>
        <taxon>Peloderinae</taxon>
        <taxon>Caenorhabditis</taxon>
    </lineage>
</organism>
<dbReference type="KEGG" id="cel:CELE_T06E6.11"/>
<name>O62362_CAEEL</name>
<dbReference type="FunCoup" id="O62362">
    <property type="interactions" value="22"/>
</dbReference>
<feature type="transmembrane region" description="Helical" evidence="1">
    <location>
        <begin position="178"/>
        <end position="195"/>
    </location>
</feature>
<dbReference type="GO" id="GO:0004930">
    <property type="term" value="F:G protein-coupled receptor activity"/>
    <property type="evidence" value="ECO:0000318"/>
    <property type="project" value="GO_Central"/>
</dbReference>
<feature type="transmembrane region" description="Helical" evidence="1">
    <location>
        <begin position="123"/>
        <end position="144"/>
    </location>
</feature>
<evidence type="ECO:0000313" key="3">
    <source>
        <dbReference type="Proteomes" id="UP000001940"/>
    </source>
</evidence>
<keyword evidence="1" id="KW-0812">Transmembrane</keyword>
<dbReference type="PANTHER" id="PTHR46418">
    <property type="entry name" value="SRBC-64-RELATED-RELATED"/>
    <property type="match status" value="1"/>
</dbReference>
<evidence type="ECO:0000256" key="1">
    <source>
        <dbReference type="SAM" id="Phobius"/>
    </source>
</evidence>
<dbReference type="GO" id="GO:0007186">
    <property type="term" value="P:G protein-coupled receptor signaling pathway"/>
    <property type="evidence" value="ECO:0000318"/>
    <property type="project" value="GO_Central"/>
</dbReference>
<feature type="transmembrane region" description="Helical" evidence="1">
    <location>
        <begin position="248"/>
        <end position="268"/>
    </location>
</feature>
<feature type="transmembrane region" description="Helical" evidence="1">
    <location>
        <begin position="207"/>
        <end position="228"/>
    </location>
</feature>
<protein>
    <submittedName>
        <fullName evidence="2">Serpentine Receptor, class BC (Class B-like)</fullName>
    </submittedName>
</protein>
<dbReference type="PANTHER" id="PTHR46418:SF1">
    <property type="entry name" value="G-PROTEIN COUPLED RECEPTORS FAMILY 1 PROFILE DOMAIN-CONTAINING PROTEIN-RELATED"/>
    <property type="match status" value="1"/>
</dbReference>
<feature type="transmembrane region" description="Helical" evidence="1">
    <location>
        <begin position="12"/>
        <end position="33"/>
    </location>
</feature>
<dbReference type="GO" id="GO:1990075">
    <property type="term" value="C:periciliary membrane compartment"/>
    <property type="evidence" value="ECO:0000318"/>
    <property type="project" value="GO_Central"/>
</dbReference>
<dbReference type="RefSeq" id="NP_506832.1">
    <property type="nucleotide sequence ID" value="NM_074431.1"/>
</dbReference>
<dbReference type="InParanoid" id="O62362"/>
<dbReference type="InterPro" id="IPR019420">
    <property type="entry name" value="7TM_GPCR_serpentine_rcpt_Srbc"/>
</dbReference>
<sequence>MLFIKTSSVAFSFLFTQTVGYLNLFLLYSMFVTKIVSKKQDLSLIYFRLAIDMVYSFCACSIQGYYICRQINDELVIKNLSFFLTWPTNVCITIRPILVILINQDRIFATCFPISYHIHRHKISTSDVSLFLLACALFNQYILFGYCRNVIDVPLECDNFKCTVNECYYGFWLSFEHYSYVLIVILSATIVIRLYMCYLKGTQLNAVFARATLIALIDSIIILTFNALPPTVLKQFPNINFDTVGPVLTAFKNAGFVIEAFIVLKIMFRETNLVNTINN</sequence>